<name>A0A4V3IWJ8_9MICO</name>
<sequence>MSIESSGLGSCTVSAEIEYNGARALVTALHCVGDNAYVDAPSLSARLPVIERFDAYDLALLQPLESIRLPSYPVAAFPASGVEACKVGTLVKNDCGPVVGPGEVDGTVVMMIDICSVPGDSGSAITWNGTLVGVEGGDVSYAPGFDENLPCNSVEQSRMNPLYSLGLPEAVIGSAP</sequence>
<dbReference type="AlphaFoldDB" id="A0A4V3IWJ8"/>
<protein>
    <recommendedName>
        <fullName evidence="3">Serine protease</fullName>
    </recommendedName>
</protein>
<accession>A0A4V3IWJ8</accession>
<evidence type="ECO:0008006" key="3">
    <source>
        <dbReference type="Google" id="ProtNLM"/>
    </source>
</evidence>
<gene>
    <name evidence="1" type="ORF">E3T61_17300</name>
</gene>
<organism evidence="1 2">
    <name type="scientific">Cryobacterium lactosi</name>
    <dbReference type="NCBI Taxonomy" id="1259202"/>
    <lineage>
        <taxon>Bacteria</taxon>
        <taxon>Bacillati</taxon>
        <taxon>Actinomycetota</taxon>
        <taxon>Actinomycetes</taxon>
        <taxon>Micrococcales</taxon>
        <taxon>Microbacteriaceae</taxon>
        <taxon>Cryobacterium</taxon>
    </lineage>
</organism>
<dbReference type="EMBL" id="SOHM01000035">
    <property type="protein sequence ID" value="TFD85546.1"/>
    <property type="molecule type" value="Genomic_DNA"/>
</dbReference>
<comment type="caution">
    <text evidence="1">The sequence shown here is derived from an EMBL/GenBank/DDBJ whole genome shotgun (WGS) entry which is preliminary data.</text>
</comment>
<evidence type="ECO:0000313" key="2">
    <source>
        <dbReference type="Proteomes" id="UP000298468"/>
    </source>
</evidence>
<dbReference type="SUPFAM" id="SSF50494">
    <property type="entry name" value="Trypsin-like serine proteases"/>
    <property type="match status" value="1"/>
</dbReference>
<proteinExistence type="predicted"/>
<dbReference type="Proteomes" id="UP000298468">
    <property type="component" value="Unassembled WGS sequence"/>
</dbReference>
<keyword evidence="2" id="KW-1185">Reference proteome</keyword>
<evidence type="ECO:0000313" key="1">
    <source>
        <dbReference type="EMBL" id="TFD85546.1"/>
    </source>
</evidence>
<reference evidence="1 2" key="1">
    <citation type="submission" date="2019-03" db="EMBL/GenBank/DDBJ databases">
        <title>Genomics of glacier-inhabiting Cryobacterium strains.</title>
        <authorList>
            <person name="Liu Q."/>
            <person name="Xin Y.-H."/>
        </authorList>
    </citation>
    <scope>NUCLEOTIDE SEQUENCE [LARGE SCALE GENOMIC DNA]</scope>
    <source>
        <strain evidence="1 2">Sr59</strain>
    </source>
</reference>
<dbReference type="InterPro" id="IPR009003">
    <property type="entry name" value="Peptidase_S1_PA"/>
</dbReference>